<gene>
    <name evidence="3" type="ORF">1MB.807</name>
    <name evidence="4" type="ORF">CPATCC_003120</name>
</gene>
<reference evidence="3" key="1">
    <citation type="journal article" date="2003" name="Genome Res.">
        <title>Integrated mapping, chromosomal sequencing and sequence analysis of Cryptosporidium parvum.</title>
        <authorList>
            <person name="Bankier A.T."/>
            <person name="Spriggs H.F."/>
            <person name="Fartmann B."/>
            <person name="Konfortov B.A."/>
            <person name="Madera M."/>
            <person name="Vogel C."/>
            <person name="Teichmann S.A."/>
            <person name="Ivens A."/>
            <person name="Dear P.H."/>
        </authorList>
    </citation>
    <scope>NUCLEOTIDE SEQUENCE [LARGE SCALE GENOMIC DNA]</scope>
    <source>
        <strain evidence="3">Iowa</strain>
    </source>
</reference>
<reference evidence="4 6" key="2">
    <citation type="submission" date="2019-09" db="EMBL/GenBank/DDBJ databases">
        <title>Consistent, comparative and evidence-based genome assembly and annotation for Cryptosporidium parvum, C. hominis and C. tyzzeri.</title>
        <authorList>
            <person name="Baptista R.P."/>
            <person name="Li Y."/>
            <person name="Sateriale A."/>
            <person name="Ansell B."/>
            <person name="Jex A."/>
            <person name="Sanders M."/>
            <person name="Brooks K."/>
            <person name="Tracey A."/>
            <person name="Berriman M."/>
            <person name="Striepen B."/>
            <person name="Cotton J.A."/>
            <person name="Kissinger J.C."/>
        </authorList>
    </citation>
    <scope>NUCLEOTIDE SEQUENCE [LARGE SCALE GENOMIC DNA]</scope>
    <source>
        <strain evidence="4 6">IOWA-ATCC</strain>
    </source>
</reference>
<evidence type="ECO:0000313" key="3">
    <source>
        <dbReference type="EMBL" id="CAD98342.1"/>
    </source>
</evidence>
<accession>A0A7G2HJY6</accession>
<dbReference type="VEuPathDB" id="CryptoDB:CPATCC_0016910"/>
<evidence type="ECO:0000313" key="5">
    <source>
        <dbReference type="Proteomes" id="UP000242991"/>
    </source>
</evidence>
<name>A0A7G2HJY6_CRYPV</name>
<dbReference type="EMBL" id="CP044417">
    <property type="protein sequence ID" value="QOY41415.1"/>
    <property type="molecule type" value="Genomic_DNA"/>
</dbReference>
<dbReference type="Proteomes" id="UP000593906">
    <property type="component" value="Chromosome 6"/>
</dbReference>
<feature type="region of interest" description="Disordered" evidence="1">
    <location>
        <begin position="249"/>
        <end position="284"/>
    </location>
</feature>
<dbReference type="EMBL" id="BX538353">
    <property type="protein sequence ID" value="CAD98342.1"/>
    <property type="molecule type" value="Genomic_DNA"/>
</dbReference>
<protein>
    <submittedName>
        <fullName evidence="3">Uncharacterized protein</fullName>
    </submittedName>
</protein>
<sequence length="838" mass="93594">MKLFLFLLYLAGLKFSNATDLTQLYASTFSVPSGNEIPIKLRGLVAQNSLDPMQIIFQDKIIPGSELEEGEKIGTLKSTSVSGQALTNNIPSEISINSPCKAKIEEIYCSSNTIVVAENNNGVMAPKYILSFLCLQYPTGQVQTNKKTDSDGSLEIFITSKENSMVVDVPDSEYVQEGAVLLGIWNDNTIFLRFEATKEIHKVKTAYPKPQMIGQRFQRGSSLVILEISAPLTPQNTILENHTSYFSHVEPQRDNSVSTPEQSEKDDSNREASASGFEVDQSIQQLDTSPAKLDESVENEHFESQDPLPTYTQTDKDELQEVSNSHIISIHEKQPIETALDNSAITYAIMMRNQIKKSKLHNLNKNFDLVNQKAKWIVRAPCSGTITSKKLTRNVKKVLQGTLYATIQCNSKKGRGKGAFENKGKEIALIMPFSIKINKIKADLQETEQPGLYSAQVSKNQSIITGKLIKESKDIPPHLIYGKFQLVTAPCSGILRNTVEIGKSVRKKDTIFSVDCVEAGKDSIMYGVTTKPGLVTKMFKENQANVKEGEAISIVRNNWRILTSPCDGLLIYTDSPGIAKIGTNIAVVICNDNKSKRKNIQATKNFMILQNILPNPSFVTKKQPLIVLDSSKFNWDSTDDIDDSNTISKVYSPSNVKSNIKNPKLPSNIIIQNIVSPCKGYVFREQELKKGCQIDESIVFIKIKCDKKKSYSLSLKTNAIVLENNVYEKIGEEMVHNYEPESFQVSKGDIILQVMFIHNIKHHIIVSPCDGFGYTFNSPGNKVSKGKYFAAIQCKDEEKNKRTQKIKAVKDMNIVSSYISFKKKFFKGDPLFIMVESN</sequence>
<organism evidence="3 5">
    <name type="scientific">Cryptosporidium parvum</name>
    <dbReference type="NCBI Taxonomy" id="5807"/>
    <lineage>
        <taxon>Eukaryota</taxon>
        <taxon>Sar</taxon>
        <taxon>Alveolata</taxon>
        <taxon>Apicomplexa</taxon>
        <taxon>Conoidasida</taxon>
        <taxon>Coccidia</taxon>
        <taxon>Eucoccidiorida</taxon>
        <taxon>Eimeriorina</taxon>
        <taxon>Cryptosporidiidae</taxon>
        <taxon>Cryptosporidium</taxon>
    </lineage>
</organism>
<proteinExistence type="predicted"/>
<evidence type="ECO:0000313" key="6">
    <source>
        <dbReference type="Proteomes" id="UP000593906"/>
    </source>
</evidence>
<keyword evidence="2" id="KW-0732">Signal</keyword>
<evidence type="ECO:0000256" key="1">
    <source>
        <dbReference type="SAM" id="MobiDB-lite"/>
    </source>
</evidence>
<evidence type="ECO:0000256" key="2">
    <source>
        <dbReference type="SAM" id="SignalP"/>
    </source>
</evidence>
<feature type="signal peptide" evidence="2">
    <location>
        <begin position="1"/>
        <end position="18"/>
    </location>
</feature>
<evidence type="ECO:0000313" key="4">
    <source>
        <dbReference type="EMBL" id="QOY41415.1"/>
    </source>
</evidence>
<dbReference type="AlphaFoldDB" id="A0A7G2HJY6"/>
<dbReference type="Proteomes" id="UP000242991">
    <property type="component" value="Chromosome 6"/>
</dbReference>
<feature type="chain" id="PRO_5035587043" evidence="2">
    <location>
        <begin position="19"/>
        <end position="838"/>
    </location>
</feature>